<proteinExistence type="predicted"/>
<dbReference type="PANTHER" id="PTHR45228:SF1">
    <property type="entry name" value="CYCLIC DI-GMP PHOSPHODIESTERASE TM_0186"/>
    <property type="match status" value="1"/>
</dbReference>
<dbReference type="Pfam" id="PF13487">
    <property type="entry name" value="HD_5"/>
    <property type="match status" value="1"/>
</dbReference>
<protein>
    <submittedName>
        <fullName evidence="2">HD domain-containing protein</fullName>
    </submittedName>
</protein>
<evidence type="ECO:0000313" key="2">
    <source>
        <dbReference type="EMBL" id="RFD20353.1"/>
    </source>
</evidence>
<dbReference type="InterPro" id="IPR037522">
    <property type="entry name" value="HD_GYP_dom"/>
</dbReference>
<dbReference type="InterPro" id="IPR003607">
    <property type="entry name" value="HD/PDEase_dom"/>
</dbReference>
<dbReference type="PANTHER" id="PTHR45228">
    <property type="entry name" value="CYCLIC DI-GMP PHOSPHODIESTERASE TM_0186-RELATED"/>
    <property type="match status" value="1"/>
</dbReference>
<dbReference type="CDD" id="cd00077">
    <property type="entry name" value="HDc"/>
    <property type="match status" value="1"/>
</dbReference>
<keyword evidence="3" id="KW-1185">Reference proteome</keyword>
<dbReference type="GO" id="GO:0008081">
    <property type="term" value="F:phosphoric diester hydrolase activity"/>
    <property type="evidence" value="ECO:0007669"/>
    <property type="project" value="UniProtKB-ARBA"/>
</dbReference>
<dbReference type="RefSeq" id="WP_116702638.1">
    <property type="nucleotide sequence ID" value="NZ_QUWV01000048.1"/>
</dbReference>
<name>A0A371Z1J6_9PROT</name>
<sequence length="226" mass="25316">MERYSHDTHEAYVGGSPTYAYAKLRRLALVAGRELEGHGDRVAAIAPIVFDAAGLPGRFRDLLLTGARIHDIGKRLIPPAILYAPRRLTVAEWAIMTRHPELGIAVIREHVTYIPRIIRDCVLLHHERWDGTGYPRGLSGPAIPVMARIVAIADFIDALASHRSYKPPVPMDVVRSILLRERGRMFDPYLTDRALRHYDRIVAAWLGMMATVRVPVPGPGMEVPRV</sequence>
<dbReference type="Proteomes" id="UP000262371">
    <property type="component" value="Unassembled WGS sequence"/>
</dbReference>
<dbReference type="SMART" id="SM00471">
    <property type="entry name" value="HDc"/>
    <property type="match status" value="1"/>
</dbReference>
<dbReference type="AlphaFoldDB" id="A0A371Z1J6"/>
<dbReference type="InterPro" id="IPR052020">
    <property type="entry name" value="Cyclic_di-GMP/3'3'-cGAMP_PDE"/>
</dbReference>
<dbReference type="OrthoDB" id="9176789at2"/>
<dbReference type="PROSITE" id="PS51832">
    <property type="entry name" value="HD_GYP"/>
    <property type="match status" value="1"/>
</dbReference>
<dbReference type="Gene3D" id="1.10.3210.10">
    <property type="entry name" value="Hypothetical protein af1432"/>
    <property type="match status" value="1"/>
</dbReference>
<dbReference type="SUPFAM" id="SSF109604">
    <property type="entry name" value="HD-domain/PDEase-like"/>
    <property type="match status" value="1"/>
</dbReference>
<gene>
    <name evidence="2" type="ORF">DY926_06490</name>
</gene>
<evidence type="ECO:0000259" key="1">
    <source>
        <dbReference type="PROSITE" id="PS51832"/>
    </source>
</evidence>
<reference evidence="2 3" key="1">
    <citation type="submission" date="2018-08" db="EMBL/GenBank/DDBJ databases">
        <title>Komagataeibacter sp. AV 382.</title>
        <authorList>
            <person name="Skraban J."/>
            <person name="Trcek J."/>
        </authorList>
    </citation>
    <scope>NUCLEOTIDE SEQUENCE [LARGE SCALE GENOMIC DNA]</scope>
    <source>
        <strain evidence="2 3">AV 382</strain>
    </source>
</reference>
<dbReference type="EMBL" id="QUWV01000048">
    <property type="protein sequence ID" value="RFD20353.1"/>
    <property type="molecule type" value="Genomic_DNA"/>
</dbReference>
<organism evidence="2 3">
    <name type="scientific">Komagataeibacter melaceti</name>
    <dbReference type="NCBI Taxonomy" id="2766577"/>
    <lineage>
        <taxon>Bacteria</taxon>
        <taxon>Pseudomonadati</taxon>
        <taxon>Pseudomonadota</taxon>
        <taxon>Alphaproteobacteria</taxon>
        <taxon>Acetobacterales</taxon>
        <taxon>Acetobacteraceae</taxon>
        <taxon>Komagataeibacter</taxon>
    </lineage>
</organism>
<evidence type="ECO:0000313" key="3">
    <source>
        <dbReference type="Proteomes" id="UP000262371"/>
    </source>
</evidence>
<comment type="caution">
    <text evidence="2">The sequence shown here is derived from an EMBL/GenBank/DDBJ whole genome shotgun (WGS) entry which is preliminary data.</text>
</comment>
<accession>A0A371Z1J6</accession>
<feature type="domain" description="HD-GYP" evidence="1">
    <location>
        <begin position="13"/>
        <end position="210"/>
    </location>
</feature>